<dbReference type="GO" id="GO:0044550">
    <property type="term" value="P:secondary metabolite biosynthetic process"/>
    <property type="evidence" value="ECO:0007669"/>
    <property type="project" value="TreeGrafter"/>
</dbReference>
<dbReference type="GO" id="GO:0006633">
    <property type="term" value="P:fatty acid biosynthetic process"/>
    <property type="evidence" value="ECO:0007669"/>
    <property type="project" value="InterPro"/>
</dbReference>
<gene>
    <name evidence="4" type="primary">fabH_2</name>
    <name evidence="4" type="ORF">DGMP_33990</name>
</gene>
<organism evidence="4 5">
    <name type="scientific">Desulfomarina profundi</name>
    <dbReference type="NCBI Taxonomy" id="2772557"/>
    <lineage>
        <taxon>Bacteria</taxon>
        <taxon>Pseudomonadati</taxon>
        <taxon>Thermodesulfobacteriota</taxon>
        <taxon>Desulfobulbia</taxon>
        <taxon>Desulfobulbales</taxon>
        <taxon>Desulfobulbaceae</taxon>
        <taxon>Desulfomarina</taxon>
    </lineage>
</organism>
<protein>
    <submittedName>
        <fullName evidence="4">3-oxoacyl-ACP synthase III</fullName>
    </submittedName>
</protein>
<dbReference type="Pfam" id="PF08541">
    <property type="entry name" value="ACP_syn_III_C"/>
    <property type="match status" value="1"/>
</dbReference>
<feature type="domain" description="Beta-ketoacyl-[acyl-carrier-protein] synthase III N-terminal" evidence="3">
    <location>
        <begin position="126"/>
        <end position="167"/>
    </location>
</feature>
<dbReference type="PANTHER" id="PTHR34069">
    <property type="entry name" value="3-OXOACYL-[ACYL-CARRIER-PROTEIN] SYNTHASE 3"/>
    <property type="match status" value="1"/>
</dbReference>
<dbReference type="InterPro" id="IPR013751">
    <property type="entry name" value="ACP_syn_III_N"/>
</dbReference>
<dbReference type="NCBIfam" id="NF006720">
    <property type="entry name" value="PRK09258.1"/>
    <property type="match status" value="1"/>
</dbReference>
<dbReference type="Proteomes" id="UP000826725">
    <property type="component" value="Chromosome"/>
</dbReference>
<sequence>METYLQHPMIHYDHVCLDTFGYELPPRVVSSEEIEKRLSPLYERLRLPAGRLELMSGIRERRLWSDRTRPSDAATLAGKKVLANGGISPENIECLIFTSVSRDMMEPATASFVHNRLGLSSSCLLFDISNACLGFLDGMVMLANMIELGQVKNGLVVSGETAEQLLESTILSLLADPDLTRKSIKPAFASLTIGSGSMGLYMKRVTKGERGLRLVHGSWRANTAHSDLCHGGQSGPGTTLMATDSEELLYRGVETALLTWEAFSGKEGWSGEMIHHFFCHQVGSAHARLLFEKLDLDEKKNFETLADLGNVGSVSAPITMAMALEQRIFKPGERAALLGIGSGINCMMLGVEWTE</sequence>
<dbReference type="Pfam" id="PF08545">
    <property type="entry name" value="ACP_syn_III"/>
    <property type="match status" value="1"/>
</dbReference>
<reference evidence="4" key="1">
    <citation type="submission" date="2020-09" db="EMBL/GenBank/DDBJ databases">
        <title>Desulfogranum mesoprofundum gen. nov., sp. nov., a novel mesophilic, sulfate-reducing chemolithoautotroph isolated from a deep-sea hydrothermal vent chimney in the Suiyo Seamount.</title>
        <authorList>
            <person name="Hashimoto Y."/>
            <person name="Nakagawa S."/>
        </authorList>
    </citation>
    <scope>NUCLEOTIDE SEQUENCE</scope>
    <source>
        <strain evidence="4">KT2</strain>
    </source>
</reference>
<feature type="domain" description="Beta-ketoacyl-[acyl-carrier-protein] synthase III C-terminal" evidence="2">
    <location>
        <begin position="266"/>
        <end position="352"/>
    </location>
</feature>
<evidence type="ECO:0000313" key="5">
    <source>
        <dbReference type="Proteomes" id="UP000826725"/>
    </source>
</evidence>
<accession>A0A8D5JT17</accession>
<dbReference type="CDD" id="cd00830">
    <property type="entry name" value="KAS_III"/>
    <property type="match status" value="1"/>
</dbReference>
<dbReference type="EMBL" id="AP024086">
    <property type="protein sequence ID" value="BCL62706.1"/>
    <property type="molecule type" value="Genomic_DNA"/>
</dbReference>
<dbReference type="GO" id="GO:0004315">
    <property type="term" value="F:3-oxoacyl-[acyl-carrier-protein] synthase activity"/>
    <property type="evidence" value="ECO:0007669"/>
    <property type="project" value="InterPro"/>
</dbReference>
<dbReference type="InterPro" id="IPR013747">
    <property type="entry name" value="ACP_syn_III_C"/>
</dbReference>
<evidence type="ECO:0000259" key="3">
    <source>
        <dbReference type="Pfam" id="PF08545"/>
    </source>
</evidence>
<evidence type="ECO:0000256" key="1">
    <source>
        <dbReference type="ARBA" id="ARBA00023315"/>
    </source>
</evidence>
<keyword evidence="1" id="KW-0808">Transferase</keyword>
<evidence type="ECO:0000313" key="4">
    <source>
        <dbReference type="EMBL" id="BCL62706.1"/>
    </source>
</evidence>
<dbReference type="PANTHER" id="PTHR34069:SF3">
    <property type="entry name" value="ACYL-COA:ACYL-COA ALKYLTRANSFERASE"/>
    <property type="match status" value="1"/>
</dbReference>
<dbReference type="KEGG" id="dbk:DGMP_33990"/>
<keyword evidence="5" id="KW-1185">Reference proteome</keyword>
<proteinExistence type="predicted"/>
<dbReference type="AlphaFoldDB" id="A0A8D5JT17"/>
<keyword evidence="1" id="KW-0012">Acyltransferase</keyword>
<name>A0A8D5JT17_9BACT</name>
<evidence type="ECO:0000259" key="2">
    <source>
        <dbReference type="Pfam" id="PF08541"/>
    </source>
</evidence>